<dbReference type="AlphaFoldDB" id="A0A210PPX2"/>
<name>A0A210PPX2_MIZYE</name>
<evidence type="ECO:0000256" key="2">
    <source>
        <dbReference type="SAM" id="Phobius"/>
    </source>
</evidence>
<comment type="caution">
    <text evidence="4">The sequence shown here is derived from an EMBL/GenBank/DDBJ whole genome shotgun (WGS) entry which is preliminary data.</text>
</comment>
<gene>
    <name evidence="4" type="ORF">KP79_PYT23991</name>
</gene>
<dbReference type="Proteomes" id="UP000242188">
    <property type="component" value="Unassembled WGS sequence"/>
</dbReference>
<dbReference type="InterPro" id="IPR011701">
    <property type="entry name" value="MFS"/>
</dbReference>
<dbReference type="EMBL" id="NEDP02005564">
    <property type="protein sequence ID" value="OWF38531.1"/>
    <property type="molecule type" value="Genomic_DNA"/>
</dbReference>
<feature type="transmembrane region" description="Helical" evidence="2">
    <location>
        <begin position="279"/>
        <end position="299"/>
    </location>
</feature>
<organism evidence="4 5">
    <name type="scientific">Mizuhopecten yessoensis</name>
    <name type="common">Japanese scallop</name>
    <name type="synonym">Patinopecten yessoensis</name>
    <dbReference type="NCBI Taxonomy" id="6573"/>
    <lineage>
        <taxon>Eukaryota</taxon>
        <taxon>Metazoa</taxon>
        <taxon>Spiralia</taxon>
        <taxon>Lophotrochozoa</taxon>
        <taxon>Mollusca</taxon>
        <taxon>Bivalvia</taxon>
        <taxon>Autobranchia</taxon>
        <taxon>Pteriomorphia</taxon>
        <taxon>Pectinida</taxon>
        <taxon>Pectinoidea</taxon>
        <taxon>Pectinidae</taxon>
        <taxon>Mizuhopecten</taxon>
    </lineage>
</organism>
<feature type="transmembrane region" description="Helical" evidence="2">
    <location>
        <begin position="141"/>
        <end position="161"/>
    </location>
</feature>
<feature type="transmembrane region" description="Helical" evidence="2">
    <location>
        <begin position="311"/>
        <end position="329"/>
    </location>
</feature>
<keyword evidence="2" id="KW-0812">Transmembrane</keyword>
<feature type="transmembrane region" description="Helical" evidence="2">
    <location>
        <begin position="335"/>
        <end position="358"/>
    </location>
</feature>
<feature type="transmembrane region" description="Helical" evidence="2">
    <location>
        <begin position="12"/>
        <end position="40"/>
    </location>
</feature>
<dbReference type="PROSITE" id="PS51257">
    <property type="entry name" value="PROKAR_LIPOPROTEIN"/>
    <property type="match status" value="1"/>
</dbReference>
<keyword evidence="2" id="KW-1133">Transmembrane helix</keyword>
<dbReference type="Pfam" id="PF07690">
    <property type="entry name" value="MFS_1"/>
    <property type="match status" value="1"/>
</dbReference>
<keyword evidence="2" id="KW-0472">Membrane</keyword>
<feature type="transmembrane region" description="Helical" evidence="2">
    <location>
        <begin position="83"/>
        <end position="102"/>
    </location>
</feature>
<proteinExistence type="predicted"/>
<evidence type="ECO:0000259" key="3">
    <source>
        <dbReference type="PROSITE" id="PS50850"/>
    </source>
</evidence>
<dbReference type="InterPro" id="IPR050327">
    <property type="entry name" value="Proton-linked_MCT"/>
</dbReference>
<feature type="transmembrane region" description="Helical" evidence="2">
    <location>
        <begin position="400"/>
        <end position="417"/>
    </location>
</feature>
<dbReference type="PANTHER" id="PTHR11360">
    <property type="entry name" value="MONOCARBOXYLATE TRANSPORTER"/>
    <property type="match status" value="1"/>
</dbReference>
<dbReference type="OrthoDB" id="6509908at2759"/>
<sequence length="514" mass="56038">MTVKREATPVDGGYAWVILIACTLSYMTLVGTCKAFGILYNEFITMYDAGAGNTAWISSLMFFLSFLLGPLANYLVGVFSFRAVVMCGGLLVSIGYFISAFVPRMEWMFLTIGIVCGVGSGLALAPCGTIVSFYFLKKRALANGILVSGSGLSSFVFPYLYRYAIDRFGVKGALIIISGLALHMCIAGALLRQPLELATTHRSPDKYTEVETNDIKLTKNQTSELKKRGNTFPVYMRLLRNTRLVMFIIVFAINVLAYAANFVAFPAHMQSLGLNQSQVTIAFSMIGAAEVFTRSLFGWFADKKYVANSTIMIFSGVLSGVAAILLPFLKTFPFMVAYGLVIGIFPGAFWSLMAVVLLDCVPLNDFTSAFGLLYTFMSFAVALSQPGMGWIEDATGSWNLSFRVMGFLHLLTAVILMSEPLIVKFCSCNQNDDEQKQSLSDIVEEENKLLHKKNSDDTLSSSCSVYHDTCESRAKSPSISDNDISLASATNASGESGEQLKVLAPIASLEDVVI</sequence>
<dbReference type="InterPro" id="IPR020846">
    <property type="entry name" value="MFS_dom"/>
</dbReference>
<dbReference type="Gene3D" id="1.20.1250.20">
    <property type="entry name" value="MFS general substrate transporter like domains"/>
    <property type="match status" value="2"/>
</dbReference>
<feature type="domain" description="Major facilitator superfamily (MFS) profile" evidence="3">
    <location>
        <begin position="17"/>
        <end position="424"/>
    </location>
</feature>
<comment type="subcellular location">
    <subcellularLocation>
        <location evidence="1">Membrane</location>
        <topology evidence="1">Multi-pass membrane protein</topology>
    </subcellularLocation>
</comment>
<feature type="transmembrane region" description="Helical" evidence="2">
    <location>
        <begin position="370"/>
        <end position="388"/>
    </location>
</feature>
<accession>A0A210PPX2</accession>
<evidence type="ECO:0000256" key="1">
    <source>
        <dbReference type="ARBA" id="ARBA00004141"/>
    </source>
</evidence>
<evidence type="ECO:0000313" key="4">
    <source>
        <dbReference type="EMBL" id="OWF38531.1"/>
    </source>
</evidence>
<feature type="transmembrane region" description="Helical" evidence="2">
    <location>
        <begin position="108"/>
        <end position="134"/>
    </location>
</feature>
<dbReference type="InterPro" id="IPR036259">
    <property type="entry name" value="MFS_trans_sf"/>
</dbReference>
<keyword evidence="5" id="KW-1185">Reference proteome</keyword>
<feature type="transmembrane region" description="Helical" evidence="2">
    <location>
        <begin position="173"/>
        <end position="191"/>
    </location>
</feature>
<dbReference type="GO" id="GO:0016020">
    <property type="term" value="C:membrane"/>
    <property type="evidence" value="ECO:0007669"/>
    <property type="project" value="UniProtKB-SubCell"/>
</dbReference>
<dbReference type="SUPFAM" id="SSF103473">
    <property type="entry name" value="MFS general substrate transporter"/>
    <property type="match status" value="1"/>
</dbReference>
<dbReference type="CDD" id="cd17352">
    <property type="entry name" value="MFS_MCT_SLC16"/>
    <property type="match status" value="1"/>
</dbReference>
<reference evidence="4 5" key="1">
    <citation type="journal article" date="2017" name="Nat. Ecol. Evol.">
        <title>Scallop genome provides insights into evolution of bilaterian karyotype and development.</title>
        <authorList>
            <person name="Wang S."/>
            <person name="Zhang J."/>
            <person name="Jiao W."/>
            <person name="Li J."/>
            <person name="Xun X."/>
            <person name="Sun Y."/>
            <person name="Guo X."/>
            <person name="Huan P."/>
            <person name="Dong B."/>
            <person name="Zhang L."/>
            <person name="Hu X."/>
            <person name="Sun X."/>
            <person name="Wang J."/>
            <person name="Zhao C."/>
            <person name="Wang Y."/>
            <person name="Wang D."/>
            <person name="Huang X."/>
            <person name="Wang R."/>
            <person name="Lv J."/>
            <person name="Li Y."/>
            <person name="Zhang Z."/>
            <person name="Liu B."/>
            <person name="Lu W."/>
            <person name="Hui Y."/>
            <person name="Liang J."/>
            <person name="Zhou Z."/>
            <person name="Hou R."/>
            <person name="Li X."/>
            <person name="Liu Y."/>
            <person name="Li H."/>
            <person name="Ning X."/>
            <person name="Lin Y."/>
            <person name="Zhao L."/>
            <person name="Xing Q."/>
            <person name="Dou J."/>
            <person name="Li Y."/>
            <person name="Mao J."/>
            <person name="Guo H."/>
            <person name="Dou H."/>
            <person name="Li T."/>
            <person name="Mu C."/>
            <person name="Jiang W."/>
            <person name="Fu Q."/>
            <person name="Fu X."/>
            <person name="Miao Y."/>
            <person name="Liu J."/>
            <person name="Yu Q."/>
            <person name="Li R."/>
            <person name="Liao H."/>
            <person name="Li X."/>
            <person name="Kong Y."/>
            <person name="Jiang Z."/>
            <person name="Chourrout D."/>
            <person name="Li R."/>
            <person name="Bao Z."/>
        </authorList>
    </citation>
    <scope>NUCLEOTIDE SEQUENCE [LARGE SCALE GENOMIC DNA]</scope>
    <source>
        <strain evidence="4 5">PY_sf001</strain>
    </source>
</reference>
<protein>
    <submittedName>
        <fullName evidence="4">Monocarboxylate transporter 12</fullName>
    </submittedName>
</protein>
<dbReference type="PANTHER" id="PTHR11360:SF284">
    <property type="entry name" value="EG:103B4.3 PROTEIN-RELATED"/>
    <property type="match status" value="1"/>
</dbReference>
<dbReference type="PROSITE" id="PS50850">
    <property type="entry name" value="MFS"/>
    <property type="match status" value="1"/>
</dbReference>
<feature type="transmembrane region" description="Helical" evidence="2">
    <location>
        <begin position="55"/>
        <end position="76"/>
    </location>
</feature>
<dbReference type="GO" id="GO:0022857">
    <property type="term" value="F:transmembrane transporter activity"/>
    <property type="evidence" value="ECO:0007669"/>
    <property type="project" value="InterPro"/>
</dbReference>
<feature type="transmembrane region" description="Helical" evidence="2">
    <location>
        <begin position="244"/>
        <end position="267"/>
    </location>
</feature>
<evidence type="ECO:0000313" key="5">
    <source>
        <dbReference type="Proteomes" id="UP000242188"/>
    </source>
</evidence>